<evidence type="ECO:0000256" key="15">
    <source>
        <dbReference type="ARBA" id="ARBA00023136"/>
    </source>
</evidence>
<keyword evidence="9" id="KW-0444">Lipid biosynthesis</keyword>
<feature type="transmembrane region" description="Helical" evidence="19">
    <location>
        <begin position="109"/>
        <end position="128"/>
    </location>
</feature>
<evidence type="ECO:0000256" key="5">
    <source>
        <dbReference type="ARBA" id="ARBA00010185"/>
    </source>
</evidence>
<comment type="pathway">
    <text evidence="3 18">Phospholipid metabolism; CDP-diacylglycerol biosynthesis; CDP-diacylglycerol from sn-glycerol 3-phosphate: step 3/3.</text>
</comment>
<dbReference type="InterPro" id="IPR000374">
    <property type="entry name" value="PC_trans"/>
</dbReference>
<feature type="transmembrane region" description="Helical" evidence="19">
    <location>
        <begin position="176"/>
        <end position="198"/>
    </location>
</feature>
<keyword evidence="13 19" id="KW-1133">Transmembrane helix</keyword>
<dbReference type="Pfam" id="PF01148">
    <property type="entry name" value="CTP_transf_1"/>
    <property type="match status" value="1"/>
</dbReference>
<evidence type="ECO:0000256" key="19">
    <source>
        <dbReference type="SAM" id="Phobius"/>
    </source>
</evidence>
<dbReference type="PANTHER" id="PTHR46382">
    <property type="entry name" value="PHOSPHATIDATE CYTIDYLYLTRANSFERASE"/>
    <property type="match status" value="1"/>
</dbReference>
<feature type="transmembrane region" description="Helical" evidence="19">
    <location>
        <begin position="77"/>
        <end position="97"/>
    </location>
</feature>
<feature type="transmembrane region" description="Helical" evidence="19">
    <location>
        <begin position="6"/>
        <end position="39"/>
    </location>
</feature>
<dbReference type="PANTHER" id="PTHR46382:SF1">
    <property type="entry name" value="PHOSPHATIDATE CYTIDYLYLTRANSFERASE"/>
    <property type="match status" value="1"/>
</dbReference>
<keyword evidence="11 18" id="KW-0812">Transmembrane</keyword>
<dbReference type="EMBL" id="JALEMU010000058">
    <property type="protein sequence ID" value="MCI5755365.1"/>
    <property type="molecule type" value="Genomic_DNA"/>
</dbReference>
<accession>A0AAE3FH67</accession>
<evidence type="ECO:0000256" key="9">
    <source>
        <dbReference type="ARBA" id="ARBA00022516"/>
    </source>
</evidence>
<evidence type="ECO:0000256" key="18">
    <source>
        <dbReference type="RuleBase" id="RU003938"/>
    </source>
</evidence>
<evidence type="ECO:0000256" key="3">
    <source>
        <dbReference type="ARBA" id="ARBA00005119"/>
    </source>
</evidence>
<evidence type="ECO:0000256" key="10">
    <source>
        <dbReference type="ARBA" id="ARBA00022679"/>
    </source>
</evidence>
<evidence type="ECO:0000256" key="7">
    <source>
        <dbReference type="ARBA" id="ARBA00019373"/>
    </source>
</evidence>
<dbReference type="PROSITE" id="PS01315">
    <property type="entry name" value="CDS"/>
    <property type="match status" value="1"/>
</dbReference>
<evidence type="ECO:0000313" key="20">
    <source>
        <dbReference type="EMBL" id="MCI5755365.1"/>
    </source>
</evidence>
<keyword evidence="10 18" id="KW-0808">Transferase</keyword>
<organism evidence="20 21">
    <name type="scientific">Candidatus Colimorpha enterica</name>
    <dbReference type="NCBI Taxonomy" id="3083063"/>
    <lineage>
        <taxon>Bacteria</taxon>
        <taxon>Pseudomonadati</taxon>
        <taxon>Bacteroidota</taxon>
        <taxon>Bacteroidia</taxon>
        <taxon>Bacteroidales</taxon>
        <taxon>Candidatus Colimorpha</taxon>
    </lineage>
</organism>
<keyword evidence="17" id="KW-1208">Phospholipid metabolism</keyword>
<evidence type="ECO:0000256" key="14">
    <source>
        <dbReference type="ARBA" id="ARBA00023098"/>
    </source>
</evidence>
<evidence type="ECO:0000256" key="12">
    <source>
        <dbReference type="ARBA" id="ARBA00022695"/>
    </source>
</evidence>
<evidence type="ECO:0000313" key="21">
    <source>
        <dbReference type="Proteomes" id="UP001139365"/>
    </source>
</evidence>
<evidence type="ECO:0000256" key="13">
    <source>
        <dbReference type="ARBA" id="ARBA00022989"/>
    </source>
</evidence>
<feature type="transmembrane region" description="Helical" evidence="19">
    <location>
        <begin position="134"/>
        <end position="155"/>
    </location>
</feature>
<evidence type="ECO:0000256" key="16">
    <source>
        <dbReference type="ARBA" id="ARBA00023209"/>
    </source>
</evidence>
<evidence type="ECO:0000256" key="6">
    <source>
        <dbReference type="ARBA" id="ARBA00012487"/>
    </source>
</evidence>
<sequence length="275" mass="30221">MKQRVITAIVMVAVMIPFFIFSGTPAFPVLAGFLAAVGIFEMQRCIGSVKHYAVSVPTVIAAAGMPFLVRYVKNDVIGYVFFICFALITYTFAVSVFSKHRFQVETAAFSCSTAVYISFGFSALVLLRDLEHGRYIYLLAFIIPWVTDTFAYFCGRAFGKHKLIPDVSPKKTVEGSVGGTVCAVLVTLLYGLLIGAVTESKPNYLPLALVTLIVSLVSQCGDLIMSLVKRKFGIKDYGKLFPGHGGVLDRFDSVICVSPFIYFMTEFIPVLKLFS</sequence>
<protein>
    <recommendedName>
        <fullName evidence="7 18">Phosphatidate cytidylyltransferase</fullName>
        <ecNumber evidence="6 18">2.7.7.41</ecNumber>
    </recommendedName>
</protein>
<comment type="catalytic activity">
    <reaction evidence="1 18">
        <text>a 1,2-diacyl-sn-glycero-3-phosphate + CTP + H(+) = a CDP-1,2-diacyl-sn-glycerol + diphosphate</text>
        <dbReference type="Rhea" id="RHEA:16229"/>
        <dbReference type="ChEBI" id="CHEBI:15378"/>
        <dbReference type="ChEBI" id="CHEBI:33019"/>
        <dbReference type="ChEBI" id="CHEBI:37563"/>
        <dbReference type="ChEBI" id="CHEBI:58332"/>
        <dbReference type="ChEBI" id="CHEBI:58608"/>
        <dbReference type="EC" id="2.7.7.41"/>
    </reaction>
</comment>
<gene>
    <name evidence="20" type="ORF">MR241_03620</name>
</gene>
<keyword evidence="12 18" id="KW-0548">Nucleotidyltransferase</keyword>
<keyword evidence="14" id="KW-0443">Lipid metabolism</keyword>
<reference evidence="20 21" key="1">
    <citation type="submission" date="2022-03" db="EMBL/GenBank/DDBJ databases">
        <title>Metagenome-assembled genomes from swine fecal metagenomes.</title>
        <authorList>
            <person name="Holman D.B."/>
            <person name="Kommadath A."/>
        </authorList>
    </citation>
    <scope>NUCLEOTIDE SEQUENCE [LARGE SCALE GENOMIC DNA]</scope>
    <source>
        <strain evidence="20">SUG147</strain>
    </source>
</reference>
<dbReference type="EC" id="2.7.7.41" evidence="6 18"/>
<comment type="similarity">
    <text evidence="5 18">Belongs to the CDS family.</text>
</comment>
<feature type="transmembrane region" description="Helical" evidence="19">
    <location>
        <begin position="204"/>
        <end position="225"/>
    </location>
</feature>
<dbReference type="Proteomes" id="UP001139365">
    <property type="component" value="Unassembled WGS sequence"/>
</dbReference>
<dbReference type="AlphaFoldDB" id="A0AAE3FH67"/>
<dbReference type="GO" id="GO:0004605">
    <property type="term" value="F:phosphatidate cytidylyltransferase activity"/>
    <property type="evidence" value="ECO:0007669"/>
    <property type="project" value="UniProtKB-EC"/>
</dbReference>
<evidence type="ECO:0000256" key="8">
    <source>
        <dbReference type="ARBA" id="ARBA00022475"/>
    </source>
</evidence>
<dbReference type="GO" id="GO:0005886">
    <property type="term" value="C:plasma membrane"/>
    <property type="evidence" value="ECO:0007669"/>
    <property type="project" value="UniProtKB-SubCell"/>
</dbReference>
<comment type="subcellular location">
    <subcellularLocation>
        <location evidence="2">Cell membrane</location>
        <topology evidence="2">Multi-pass membrane protein</topology>
    </subcellularLocation>
</comment>
<keyword evidence="8" id="KW-1003">Cell membrane</keyword>
<keyword evidence="15 19" id="KW-0472">Membrane</keyword>
<evidence type="ECO:0000256" key="11">
    <source>
        <dbReference type="ARBA" id="ARBA00022692"/>
    </source>
</evidence>
<dbReference type="GO" id="GO:0016024">
    <property type="term" value="P:CDP-diacylglycerol biosynthetic process"/>
    <property type="evidence" value="ECO:0007669"/>
    <property type="project" value="TreeGrafter"/>
</dbReference>
<proteinExistence type="inferred from homology"/>
<comment type="caution">
    <text evidence="20">The sequence shown here is derived from an EMBL/GenBank/DDBJ whole genome shotgun (WGS) entry which is preliminary data.</text>
</comment>
<keyword evidence="16" id="KW-0594">Phospholipid biosynthesis</keyword>
<comment type="pathway">
    <text evidence="4">Lipid metabolism.</text>
</comment>
<name>A0AAE3FH67_9BACT</name>
<evidence type="ECO:0000256" key="1">
    <source>
        <dbReference type="ARBA" id="ARBA00001698"/>
    </source>
</evidence>
<evidence type="ECO:0000256" key="17">
    <source>
        <dbReference type="ARBA" id="ARBA00023264"/>
    </source>
</evidence>
<evidence type="ECO:0000256" key="2">
    <source>
        <dbReference type="ARBA" id="ARBA00004651"/>
    </source>
</evidence>
<evidence type="ECO:0000256" key="4">
    <source>
        <dbReference type="ARBA" id="ARBA00005189"/>
    </source>
</evidence>